<comment type="caution">
    <text evidence="2">The sequence shown here is derived from an EMBL/GenBank/DDBJ whole genome shotgun (WGS) entry which is preliminary data.</text>
</comment>
<proteinExistence type="predicted"/>
<evidence type="ECO:0000313" key="3">
    <source>
        <dbReference type="Proteomes" id="UP000430021"/>
    </source>
</evidence>
<dbReference type="EMBL" id="JACICE010000002">
    <property type="protein sequence ID" value="MBB3775903.1"/>
    <property type="molecule type" value="Genomic_DNA"/>
</dbReference>
<keyword evidence="4" id="KW-1185">Reference proteome</keyword>
<dbReference type="RefSeq" id="WP_160761089.1">
    <property type="nucleotide sequence ID" value="NZ_BAAADZ010000010.1"/>
</dbReference>
<gene>
    <name evidence="1" type="ORF">FHS52_001872</name>
    <name evidence="2" type="ORF">GRI59_10355</name>
</gene>
<evidence type="ECO:0000313" key="4">
    <source>
        <dbReference type="Proteomes" id="UP000548685"/>
    </source>
</evidence>
<sequence length="90" mass="9937">MTSDDGACERVIAVLAANKIYRADQMASCDGGKDEEHPGFYILRINAHCREPQGCGSVLLGWYAINAKTGAVFEMDVAEWQIGSRIDWKD</sequence>
<reference evidence="1 4" key="2">
    <citation type="submission" date="2020-08" db="EMBL/GenBank/DDBJ databases">
        <title>Genomic Encyclopedia of Type Strains, Phase IV (KMG-IV): sequencing the most valuable type-strain genomes for metagenomic binning, comparative biology and taxonomic classification.</title>
        <authorList>
            <person name="Goeker M."/>
        </authorList>
    </citation>
    <scope>NUCLEOTIDE SEQUENCE [LARGE SCALE GENOMIC DNA]</scope>
    <source>
        <strain evidence="1 4">DSM 8510</strain>
    </source>
</reference>
<organism evidence="2 3">
    <name type="scientific">Erythrobacter ramosus</name>
    <dbReference type="NCBI Taxonomy" id="35811"/>
    <lineage>
        <taxon>Bacteria</taxon>
        <taxon>Pseudomonadati</taxon>
        <taxon>Pseudomonadota</taxon>
        <taxon>Alphaproteobacteria</taxon>
        <taxon>Sphingomonadales</taxon>
        <taxon>Erythrobacteraceae</taxon>
        <taxon>Erythrobacter/Porphyrobacter group</taxon>
        <taxon>Erythrobacter</taxon>
    </lineage>
</organism>
<dbReference type="Proteomes" id="UP000430021">
    <property type="component" value="Unassembled WGS sequence"/>
</dbReference>
<accession>A0A6I4UN76</accession>
<dbReference type="EMBL" id="WTYB01000002">
    <property type="protein sequence ID" value="MXP39007.1"/>
    <property type="molecule type" value="Genomic_DNA"/>
</dbReference>
<name>A0A6I4UN76_9SPHN</name>
<evidence type="ECO:0000313" key="2">
    <source>
        <dbReference type="EMBL" id="MXP39007.1"/>
    </source>
</evidence>
<dbReference type="Proteomes" id="UP000548685">
    <property type="component" value="Unassembled WGS sequence"/>
</dbReference>
<protein>
    <submittedName>
        <fullName evidence="2">Uncharacterized protein</fullName>
    </submittedName>
</protein>
<dbReference type="AlphaFoldDB" id="A0A6I4UN76"/>
<evidence type="ECO:0000313" key="1">
    <source>
        <dbReference type="EMBL" id="MBB3775903.1"/>
    </source>
</evidence>
<reference evidence="2 3" key="1">
    <citation type="submission" date="2019-12" db="EMBL/GenBank/DDBJ databases">
        <title>Genomic-based taxomic classification of the family Erythrobacteraceae.</title>
        <authorList>
            <person name="Xu L."/>
        </authorList>
    </citation>
    <scope>NUCLEOTIDE SEQUENCE [LARGE SCALE GENOMIC DNA]</scope>
    <source>
        <strain evidence="2 3">JCM 10282</strain>
    </source>
</reference>
<dbReference type="OrthoDB" id="7433171at2"/>